<accession>A0A0U3SG99</accession>
<dbReference type="KEGG" id="hyg:AUC43_08750"/>
<name>A0A0U3SG99_9BACT</name>
<sequence>MTEQQARELIENYLEAYNLFDVAGMLSCLHPNVVFENVADGIVTLRTEGKAAFQTQAAQATELFMERHQHILAFRLHAECARVDIDYSAITAVDWPNGLKAGTMFQLTGQSVFNFQDGLITSIQDIS</sequence>
<evidence type="ECO:0000259" key="1">
    <source>
        <dbReference type="Pfam" id="PF12680"/>
    </source>
</evidence>
<feature type="domain" description="SnoaL-like" evidence="1">
    <location>
        <begin position="10"/>
        <end position="122"/>
    </location>
</feature>
<dbReference type="STRING" id="1411621.AUC43_08750"/>
<dbReference type="Proteomes" id="UP000059542">
    <property type="component" value="Chromosome"/>
</dbReference>
<evidence type="ECO:0000313" key="3">
    <source>
        <dbReference type="Proteomes" id="UP000059542"/>
    </source>
</evidence>
<dbReference type="InterPro" id="IPR032710">
    <property type="entry name" value="NTF2-like_dom_sf"/>
</dbReference>
<dbReference type="SUPFAM" id="SSF54427">
    <property type="entry name" value="NTF2-like"/>
    <property type="match status" value="1"/>
</dbReference>
<reference evidence="2 3" key="1">
    <citation type="submission" date="2015-12" db="EMBL/GenBank/DDBJ databases">
        <authorList>
            <person name="Shamseldin A."/>
            <person name="Moawad H."/>
            <person name="Abd El-Rahim W.M."/>
            <person name="Sadowsky M.J."/>
        </authorList>
    </citation>
    <scope>NUCLEOTIDE SEQUENCE [LARGE SCALE GENOMIC DNA]</scope>
    <source>
        <strain evidence="2 3">DG5B</strain>
    </source>
</reference>
<dbReference type="Gene3D" id="3.10.450.50">
    <property type="match status" value="1"/>
</dbReference>
<dbReference type="Pfam" id="PF12680">
    <property type="entry name" value="SnoaL_2"/>
    <property type="match status" value="1"/>
</dbReference>
<dbReference type="AlphaFoldDB" id="A0A0U3SG99"/>
<organism evidence="2 3">
    <name type="scientific">Hymenobacter sedentarius</name>
    <dbReference type="NCBI Taxonomy" id="1411621"/>
    <lineage>
        <taxon>Bacteria</taxon>
        <taxon>Pseudomonadati</taxon>
        <taxon>Bacteroidota</taxon>
        <taxon>Cytophagia</taxon>
        <taxon>Cytophagales</taxon>
        <taxon>Hymenobacteraceae</taxon>
        <taxon>Hymenobacter</taxon>
    </lineage>
</organism>
<dbReference type="OrthoDB" id="582835at2"/>
<dbReference type="RefSeq" id="WP_068191990.1">
    <property type="nucleotide sequence ID" value="NZ_CP013909.1"/>
</dbReference>
<dbReference type="EMBL" id="CP013909">
    <property type="protein sequence ID" value="ALW85172.1"/>
    <property type="molecule type" value="Genomic_DNA"/>
</dbReference>
<proteinExistence type="predicted"/>
<protein>
    <recommendedName>
        <fullName evidence="1">SnoaL-like domain-containing protein</fullName>
    </recommendedName>
</protein>
<keyword evidence="3" id="KW-1185">Reference proteome</keyword>
<evidence type="ECO:0000313" key="2">
    <source>
        <dbReference type="EMBL" id="ALW85172.1"/>
    </source>
</evidence>
<dbReference type="InterPro" id="IPR037401">
    <property type="entry name" value="SnoaL-like"/>
</dbReference>
<gene>
    <name evidence="2" type="ORF">AUC43_08750</name>
</gene>